<dbReference type="EMBL" id="JAVYJV010000006">
    <property type="protein sequence ID" value="KAK4368921.1"/>
    <property type="molecule type" value="Genomic_DNA"/>
</dbReference>
<dbReference type="GO" id="GO:0051228">
    <property type="term" value="P:mitotic spindle disassembly"/>
    <property type="evidence" value="ECO:0007669"/>
    <property type="project" value="TreeGrafter"/>
</dbReference>
<protein>
    <recommendedName>
        <fullName evidence="3">ATPase AAA-type core domain-containing protein</fullName>
    </recommendedName>
</protein>
<evidence type="ECO:0000256" key="1">
    <source>
        <dbReference type="ARBA" id="ARBA00022741"/>
    </source>
</evidence>
<sequence>MNLSEDQYPKVEPHTSYHIRPRTMLVKGPEFLTMWFGESEANVRELFDKARQSAPCILLFIELDSIAIRSRSSVGDVSAAAD</sequence>
<dbReference type="GO" id="GO:0034098">
    <property type="term" value="C:VCP-NPL4-UFD1 AAA ATPase complex"/>
    <property type="evidence" value="ECO:0007669"/>
    <property type="project" value="TreeGrafter"/>
</dbReference>
<evidence type="ECO:0000313" key="5">
    <source>
        <dbReference type="Proteomes" id="UP001291623"/>
    </source>
</evidence>
<dbReference type="GO" id="GO:0005524">
    <property type="term" value="F:ATP binding"/>
    <property type="evidence" value="ECO:0007669"/>
    <property type="project" value="UniProtKB-KW"/>
</dbReference>
<dbReference type="PANTHER" id="PTHR23077:SF171">
    <property type="entry name" value="NUCLEAR VALOSIN-CONTAINING PROTEIN-LIKE"/>
    <property type="match status" value="1"/>
</dbReference>
<accession>A0AAE1VM13</accession>
<dbReference type="GO" id="GO:0005829">
    <property type="term" value="C:cytosol"/>
    <property type="evidence" value="ECO:0007669"/>
    <property type="project" value="TreeGrafter"/>
</dbReference>
<dbReference type="GO" id="GO:0005634">
    <property type="term" value="C:nucleus"/>
    <property type="evidence" value="ECO:0007669"/>
    <property type="project" value="TreeGrafter"/>
</dbReference>
<keyword evidence="2" id="KW-0067">ATP-binding</keyword>
<dbReference type="InterPro" id="IPR027417">
    <property type="entry name" value="P-loop_NTPase"/>
</dbReference>
<dbReference type="GO" id="GO:0016887">
    <property type="term" value="F:ATP hydrolysis activity"/>
    <property type="evidence" value="ECO:0007669"/>
    <property type="project" value="InterPro"/>
</dbReference>
<dbReference type="Pfam" id="PF00004">
    <property type="entry name" value="AAA"/>
    <property type="match status" value="1"/>
</dbReference>
<keyword evidence="1" id="KW-0547">Nucleotide-binding</keyword>
<gene>
    <name evidence="4" type="ORF">RND71_012713</name>
</gene>
<comment type="caution">
    <text evidence="4">The sequence shown here is derived from an EMBL/GenBank/DDBJ whole genome shotgun (WGS) entry which is preliminary data.</text>
</comment>
<keyword evidence="5" id="KW-1185">Reference proteome</keyword>
<dbReference type="InterPro" id="IPR050168">
    <property type="entry name" value="AAA_ATPase_domain"/>
</dbReference>
<proteinExistence type="predicted"/>
<evidence type="ECO:0000256" key="2">
    <source>
        <dbReference type="ARBA" id="ARBA00022840"/>
    </source>
</evidence>
<dbReference type="SUPFAM" id="SSF52540">
    <property type="entry name" value="P-loop containing nucleoside triphosphate hydrolases"/>
    <property type="match status" value="1"/>
</dbReference>
<reference evidence="4" key="1">
    <citation type="submission" date="2023-12" db="EMBL/GenBank/DDBJ databases">
        <title>Genome assembly of Anisodus tanguticus.</title>
        <authorList>
            <person name="Wang Y.-J."/>
        </authorList>
    </citation>
    <scope>NUCLEOTIDE SEQUENCE</scope>
    <source>
        <strain evidence="4">KB-2021</strain>
        <tissue evidence="4">Leaf</tissue>
    </source>
</reference>
<evidence type="ECO:0000259" key="3">
    <source>
        <dbReference type="Pfam" id="PF00004"/>
    </source>
</evidence>
<evidence type="ECO:0000313" key="4">
    <source>
        <dbReference type="EMBL" id="KAK4368921.1"/>
    </source>
</evidence>
<dbReference type="AlphaFoldDB" id="A0AAE1VM13"/>
<dbReference type="Gene3D" id="3.40.50.300">
    <property type="entry name" value="P-loop containing nucleotide triphosphate hydrolases"/>
    <property type="match status" value="1"/>
</dbReference>
<dbReference type="PANTHER" id="PTHR23077">
    <property type="entry name" value="AAA-FAMILY ATPASE"/>
    <property type="match status" value="1"/>
</dbReference>
<organism evidence="4 5">
    <name type="scientific">Anisodus tanguticus</name>
    <dbReference type="NCBI Taxonomy" id="243964"/>
    <lineage>
        <taxon>Eukaryota</taxon>
        <taxon>Viridiplantae</taxon>
        <taxon>Streptophyta</taxon>
        <taxon>Embryophyta</taxon>
        <taxon>Tracheophyta</taxon>
        <taxon>Spermatophyta</taxon>
        <taxon>Magnoliopsida</taxon>
        <taxon>eudicotyledons</taxon>
        <taxon>Gunneridae</taxon>
        <taxon>Pentapetalae</taxon>
        <taxon>asterids</taxon>
        <taxon>lamiids</taxon>
        <taxon>Solanales</taxon>
        <taxon>Solanaceae</taxon>
        <taxon>Solanoideae</taxon>
        <taxon>Hyoscyameae</taxon>
        <taxon>Anisodus</taxon>
    </lineage>
</organism>
<dbReference type="Proteomes" id="UP001291623">
    <property type="component" value="Unassembled WGS sequence"/>
</dbReference>
<dbReference type="GO" id="GO:0031593">
    <property type="term" value="F:polyubiquitin modification-dependent protein binding"/>
    <property type="evidence" value="ECO:0007669"/>
    <property type="project" value="TreeGrafter"/>
</dbReference>
<dbReference type="GO" id="GO:0030970">
    <property type="term" value="P:retrograde protein transport, ER to cytosol"/>
    <property type="evidence" value="ECO:0007669"/>
    <property type="project" value="TreeGrafter"/>
</dbReference>
<feature type="domain" description="ATPase AAA-type core" evidence="3">
    <location>
        <begin position="23"/>
        <end position="73"/>
    </location>
</feature>
<dbReference type="GO" id="GO:0097352">
    <property type="term" value="P:autophagosome maturation"/>
    <property type="evidence" value="ECO:0007669"/>
    <property type="project" value="TreeGrafter"/>
</dbReference>
<name>A0AAE1VM13_9SOLA</name>
<dbReference type="InterPro" id="IPR003959">
    <property type="entry name" value="ATPase_AAA_core"/>
</dbReference>